<dbReference type="EMBL" id="LAZR01014119">
    <property type="protein sequence ID" value="KKM18887.1"/>
    <property type="molecule type" value="Genomic_DNA"/>
</dbReference>
<reference evidence="1" key="1">
    <citation type="journal article" date="2015" name="Nature">
        <title>Complex archaea that bridge the gap between prokaryotes and eukaryotes.</title>
        <authorList>
            <person name="Spang A."/>
            <person name="Saw J.H."/>
            <person name="Jorgensen S.L."/>
            <person name="Zaremba-Niedzwiedzka K."/>
            <person name="Martijn J."/>
            <person name="Lind A.E."/>
            <person name="van Eijk R."/>
            <person name="Schleper C."/>
            <person name="Guy L."/>
            <person name="Ettema T.J."/>
        </authorList>
    </citation>
    <scope>NUCLEOTIDE SEQUENCE</scope>
</reference>
<organism evidence="1">
    <name type="scientific">marine sediment metagenome</name>
    <dbReference type="NCBI Taxonomy" id="412755"/>
    <lineage>
        <taxon>unclassified sequences</taxon>
        <taxon>metagenomes</taxon>
        <taxon>ecological metagenomes</taxon>
    </lineage>
</organism>
<evidence type="ECO:0000313" key="1">
    <source>
        <dbReference type="EMBL" id="KKM18887.1"/>
    </source>
</evidence>
<sequence>MSETLEARVGRFSSAELDIFKRQLPQRLKELGEVERNTALDRLRGIPQLTDFFAPEPTRVPQDIPQEPEQLNFFQRALGTFSAPFEFIEENVFQPVGGLFIPDEPERRQPGEDFWAFQRRQWEEWNDPEWHTPWGMTVGLKETLETLPWFAIPGAAGAGSKLLAAGGRLAQAGRAARLAAPAVKAAGQALRYSPWGLVERGTGAVIGKGVAAIGRGAGRLSAEAGRRAFGEIVPKVVSPAVAKLQTYLDDVILPIEKVFKEVGWMQPHCHRYKIEYQGCPV</sequence>
<accession>A0A0F9HUQ1</accession>
<dbReference type="AlphaFoldDB" id="A0A0F9HUQ1"/>
<protein>
    <submittedName>
        <fullName evidence="1">Uncharacterized protein</fullName>
    </submittedName>
</protein>
<name>A0A0F9HUQ1_9ZZZZ</name>
<proteinExistence type="predicted"/>
<comment type="caution">
    <text evidence="1">The sequence shown here is derived from an EMBL/GenBank/DDBJ whole genome shotgun (WGS) entry which is preliminary data.</text>
</comment>
<gene>
    <name evidence="1" type="ORF">LCGC14_1661180</name>
</gene>